<dbReference type="eggNOG" id="ENOG5030MCJ">
    <property type="taxonomic scope" value="Bacteria"/>
</dbReference>
<dbReference type="Pfam" id="PF12691">
    <property type="entry name" value="Phage_tail_terminator_6"/>
    <property type="match status" value="1"/>
</dbReference>
<dbReference type="RefSeq" id="WP_015800473.1">
    <property type="nucleotide sequence ID" value="NC_013093.1"/>
</dbReference>
<evidence type="ECO:0000313" key="1">
    <source>
        <dbReference type="EMBL" id="ACU35584.1"/>
    </source>
</evidence>
<accession>C6WBL6</accession>
<dbReference type="EMBL" id="CP001630">
    <property type="protein sequence ID" value="ACU35584.1"/>
    <property type="molecule type" value="Genomic_DNA"/>
</dbReference>
<dbReference type="AlphaFoldDB" id="C6WBL6"/>
<proteinExistence type="predicted"/>
<dbReference type="KEGG" id="ami:Amir_1635"/>
<dbReference type="Proteomes" id="UP000002213">
    <property type="component" value="Chromosome"/>
</dbReference>
<dbReference type="InterPro" id="IPR024411">
    <property type="entry name" value="Tail_terminator_phage"/>
</dbReference>
<dbReference type="OrthoDB" id="9914559at2"/>
<protein>
    <recommendedName>
        <fullName evidence="3">Tail terminator</fullName>
    </recommendedName>
</protein>
<gene>
    <name evidence="1" type="ordered locus">Amir_1635</name>
</gene>
<evidence type="ECO:0008006" key="3">
    <source>
        <dbReference type="Google" id="ProtNLM"/>
    </source>
</evidence>
<dbReference type="HOGENOM" id="CLU_1700487_0_0_11"/>
<reference evidence="1 2" key="1">
    <citation type="journal article" date="2009" name="Stand. Genomic Sci.">
        <title>Complete genome sequence of Actinosynnema mirum type strain (101).</title>
        <authorList>
            <person name="Land M."/>
            <person name="Lapidus A."/>
            <person name="Mayilraj S."/>
            <person name="Chen F."/>
            <person name="Copeland A."/>
            <person name="Del Rio T.G."/>
            <person name="Nolan M."/>
            <person name="Lucas S."/>
            <person name="Tice H."/>
            <person name="Cheng J.F."/>
            <person name="Chertkov O."/>
            <person name="Bruce D."/>
            <person name="Goodwin L."/>
            <person name="Pitluck S."/>
            <person name="Rohde M."/>
            <person name="Goker M."/>
            <person name="Pati A."/>
            <person name="Ivanova N."/>
            <person name="Mavromatis K."/>
            <person name="Chen A."/>
            <person name="Palaniappan K."/>
            <person name="Hauser L."/>
            <person name="Chang Y.J."/>
            <person name="Jeffries C.C."/>
            <person name="Brettin T."/>
            <person name="Detter J.C."/>
            <person name="Han C."/>
            <person name="Chain P."/>
            <person name="Tindall B.J."/>
            <person name="Bristow J."/>
            <person name="Eisen J.A."/>
            <person name="Markowitz V."/>
            <person name="Hugenholtz P."/>
            <person name="Kyrpides N.C."/>
            <person name="Klenk H.P."/>
        </authorList>
    </citation>
    <scope>NUCLEOTIDE SEQUENCE [LARGE SCALE GENOMIC DNA]</scope>
    <source>
        <strain evidence="2">ATCC 29888 / DSM 43827 / JCM 3225 / NBRC 14064 / NCIMB 13271 / NRRL B-12336 / IMRU 3971 / 101</strain>
    </source>
</reference>
<keyword evidence="2" id="KW-1185">Reference proteome</keyword>
<name>C6WBL6_ACTMD</name>
<sequence length="154" mass="16038">MTPAADALVVLSKALALHLAEAGLVRFPPASPGAGVPCYVEDFPVRDAPDALVLVRLEQGFPSTDLSGYDTPELRVLVRTAATAGWSAGYELAARIRRAVVGARQQTWAAGTDDEVVVLACDANDAGPVREGTDPAGRPVWAVSITINCLEATA</sequence>
<evidence type="ECO:0000313" key="2">
    <source>
        <dbReference type="Proteomes" id="UP000002213"/>
    </source>
</evidence>
<dbReference type="STRING" id="446462.Amir_1635"/>
<organism evidence="1 2">
    <name type="scientific">Actinosynnema mirum (strain ATCC 29888 / DSM 43827 / JCM 3225 / NBRC 14064 / NCIMB 13271 / NRRL B-12336 / IMRU 3971 / 101)</name>
    <dbReference type="NCBI Taxonomy" id="446462"/>
    <lineage>
        <taxon>Bacteria</taxon>
        <taxon>Bacillati</taxon>
        <taxon>Actinomycetota</taxon>
        <taxon>Actinomycetes</taxon>
        <taxon>Pseudonocardiales</taxon>
        <taxon>Pseudonocardiaceae</taxon>
        <taxon>Actinosynnema</taxon>
    </lineage>
</organism>